<evidence type="ECO:0000256" key="2">
    <source>
        <dbReference type="ARBA" id="ARBA00010253"/>
    </source>
</evidence>
<dbReference type="Proteomes" id="UP000251835">
    <property type="component" value="Unassembled WGS sequence"/>
</dbReference>
<keyword evidence="8" id="KW-0809">Transit peptide</keyword>
<evidence type="ECO:0000256" key="1">
    <source>
        <dbReference type="ARBA" id="ARBA00005006"/>
    </source>
</evidence>
<dbReference type="OrthoDB" id="9780152at2"/>
<evidence type="ECO:0000256" key="9">
    <source>
        <dbReference type="ARBA" id="ARBA00023157"/>
    </source>
</evidence>
<keyword evidence="4 10" id="KW-0436">Ligase</keyword>
<dbReference type="GO" id="GO:0005524">
    <property type="term" value="F:ATP binding"/>
    <property type="evidence" value="ECO:0007669"/>
    <property type="project" value="UniProtKB-UniRule"/>
</dbReference>
<comment type="catalytic activity">
    <reaction evidence="10">
        <text>L-cysteine + L-glutamate + ATP = gamma-L-glutamyl-L-cysteine + ADP + phosphate + H(+)</text>
        <dbReference type="Rhea" id="RHEA:13285"/>
        <dbReference type="ChEBI" id="CHEBI:15378"/>
        <dbReference type="ChEBI" id="CHEBI:29985"/>
        <dbReference type="ChEBI" id="CHEBI:30616"/>
        <dbReference type="ChEBI" id="CHEBI:35235"/>
        <dbReference type="ChEBI" id="CHEBI:43474"/>
        <dbReference type="ChEBI" id="CHEBI:58173"/>
        <dbReference type="ChEBI" id="CHEBI:456216"/>
        <dbReference type="EC" id="6.3.2.2"/>
    </reaction>
</comment>
<dbReference type="EMBL" id="QENZ01000006">
    <property type="protein sequence ID" value="PVX49362.1"/>
    <property type="molecule type" value="Genomic_DNA"/>
</dbReference>
<comment type="similarity">
    <text evidence="2">Belongs to the carboxylate-amine ligase family. Glutamate--cysteine ligase type 2 subfamily.</text>
</comment>
<protein>
    <recommendedName>
        <fullName evidence="10">Glutamate--cysteine ligase</fullName>
        <ecNumber evidence="10">6.3.2.2</ecNumber>
    </recommendedName>
</protein>
<comment type="caution">
    <text evidence="11">The sequence shown here is derived from an EMBL/GenBank/DDBJ whole genome shotgun (WGS) entry which is preliminary data.</text>
</comment>
<sequence length="443" mass="51181">MSILSKEQLVSYFEEGCTPKEAWKVGVEHEKFLFYKDNLKRVQYYGEDGIEMLLKKFIENGWKGKYEMGNLLSVSKGNSNITLEPGGQFELSGAPLTTVHDISQETRSHFTELSQLASSLNMQPLCLGFDPISTRDDISWIPKQRYNIMRKHMANKDIHGLDMMGRTATIQVNLDYSSEEDMRKKMYVGQFLQPLVMALFANSPFVEGKDSRFYSYRSHVWNYTDIDRCGCLPFVLEKDFSFERWVDYLLQVPMLFVTKDDVTQPIDMMTFDEFRKGKSKFDPTMEDWETHISTVFPDIRLKRYIEMRGADGGCSCFVTALAAFWVGLLYDEDALEEIYQYVNGFANEEFLELRDLVAKKAIHSKIKGNLLIEVAKLVLAISKRGLTNRAKQLNIESEAVYLKPLEEIVDTAKTRAQVLVEQFNSTWKNNIQKVFDSCQCKMI</sequence>
<dbReference type="RefSeq" id="WP_116496986.1">
    <property type="nucleotide sequence ID" value="NZ_QENZ01000006.1"/>
</dbReference>
<keyword evidence="12" id="KW-1185">Reference proteome</keyword>
<evidence type="ECO:0000256" key="8">
    <source>
        <dbReference type="ARBA" id="ARBA00022946"/>
    </source>
</evidence>
<dbReference type="PANTHER" id="PTHR34378">
    <property type="entry name" value="GLUTAMATE--CYSTEINE LIGASE, CHLOROPLASTIC"/>
    <property type="match status" value="1"/>
</dbReference>
<dbReference type="Pfam" id="PF04107">
    <property type="entry name" value="GCS2"/>
    <property type="match status" value="1"/>
</dbReference>
<dbReference type="InterPro" id="IPR006336">
    <property type="entry name" value="GCS2"/>
</dbReference>
<evidence type="ECO:0000256" key="5">
    <source>
        <dbReference type="ARBA" id="ARBA00022684"/>
    </source>
</evidence>
<keyword evidence="6 10" id="KW-0547">Nucleotide-binding</keyword>
<evidence type="ECO:0000256" key="3">
    <source>
        <dbReference type="ARBA" id="ARBA00011153"/>
    </source>
</evidence>
<evidence type="ECO:0000313" key="12">
    <source>
        <dbReference type="Proteomes" id="UP000251835"/>
    </source>
</evidence>
<dbReference type="InterPro" id="IPR014746">
    <property type="entry name" value="Gln_synth/guanido_kin_cat_dom"/>
</dbReference>
<dbReference type="Gene3D" id="3.30.590.20">
    <property type="match status" value="1"/>
</dbReference>
<dbReference type="PANTHER" id="PTHR34378:SF1">
    <property type="entry name" value="GLUTAMATE--CYSTEINE LIGASE, CHLOROPLASTIC"/>
    <property type="match status" value="1"/>
</dbReference>
<dbReference type="GO" id="GO:0004357">
    <property type="term" value="F:glutamate-cysteine ligase activity"/>
    <property type="evidence" value="ECO:0007669"/>
    <property type="project" value="UniProtKB-UniRule"/>
</dbReference>
<gene>
    <name evidence="11" type="ORF">C7377_1775</name>
</gene>
<evidence type="ECO:0000256" key="7">
    <source>
        <dbReference type="ARBA" id="ARBA00022840"/>
    </source>
</evidence>
<organism evidence="11 12">
    <name type="scientific">Balneicella halophila</name>
    <dbReference type="NCBI Taxonomy" id="1537566"/>
    <lineage>
        <taxon>Bacteria</taxon>
        <taxon>Pseudomonadati</taxon>
        <taxon>Bacteroidota</taxon>
        <taxon>Bacteroidia</taxon>
        <taxon>Bacteroidales</taxon>
        <taxon>Balneicellaceae</taxon>
        <taxon>Balneicella</taxon>
    </lineage>
</organism>
<evidence type="ECO:0000256" key="6">
    <source>
        <dbReference type="ARBA" id="ARBA00022741"/>
    </source>
</evidence>
<evidence type="ECO:0000256" key="10">
    <source>
        <dbReference type="PIRNR" id="PIRNR017901"/>
    </source>
</evidence>
<dbReference type="PIRSF" id="PIRSF017901">
    <property type="entry name" value="GCL"/>
    <property type="match status" value="1"/>
</dbReference>
<comment type="subunit">
    <text evidence="3">Homodimer or monomer when oxidized or reduced, respectively.</text>
</comment>
<dbReference type="GO" id="GO:0006750">
    <property type="term" value="P:glutathione biosynthetic process"/>
    <property type="evidence" value="ECO:0007669"/>
    <property type="project" value="UniProtKB-UniRule"/>
</dbReference>
<keyword evidence="5" id="KW-0317">Glutathione biosynthesis</keyword>
<evidence type="ECO:0000313" key="11">
    <source>
        <dbReference type="EMBL" id="PVX49362.1"/>
    </source>
</evidence>
<dbReference type="NCBIfam" id="TIGR01436">
    <property type="entry name" value="glu_cys_lig_pln"/>
    <property type="match status" value="1"/>
</dbReference>
<comment type="similarity">
    <text evidence="10">Belongs to the glutamate--cysteine ligase type 2 family. EgtA subfamily.</text>
</comment>
<accession>A0A7L4UMJ2</accession>
<dbReference type="AlphaFoldDB" id="A0A7L4UMJ2"/>
<dbReference type="EC" id="6.3.2.2" evidence="10"/>
<reference evidence="11 12" key="1">
    <citation type="submission" date="2018-05" db="EMBL/GenBank/DDBJ databases">
        <title>Genomic Encyclopedia of Type Strains, Phase IV (KMG-IV): sequencing the most valuable type-strain genomes for metagenomic binning, comparative biology and taxonomic classification.</title>
        <authorList>
            <person name="Goeker M."/>
        </authorList>
    </citation>
    <scope>NUCLEOTIDE SEQUENCE [LARGE SCALE GENOMIC DNA]</scope>
    <source>
        <strain evidence="11 12">DSM 28579</strain>
    </source>
</reference>
<name>A0A7L4UMJ2_BALHA</name>
<keyword evidence="7 10" id="KW-0067">ATP-binding</keyword>
<comment type="function">
    <text evidence="10">Catalyzes the synthesis of gamma-glutamylcysteine (gamma-GC).</text>
</comment>
<dbReference type="InterPro" id="IPR035434">
    <property type="entry name" value="GCL_bact_plant"/>
</dbReference>
<comment type="pathway">
    <text evidence="1">Sulfur metabolism; glutathione biosynthesis; glutathione from L-cysteine and L-glutamate: step 1/2.</text>
</comment>
<evidence type="ECO:0000256" key="4">
    <source>
        <dbReference type="ARBA" id="ARBA00022598"/>
    </source>
</evidence>
<keyword evidence="9" id="KW-1015">Disulfide bond</keyword>
<dbReference type="InterPro" id="IPR011556">
    <property type="entry name" value="Glut_cys_lig_pln_type"/>
</dbReference>
<dbReference type="SUPFAM" id="SSF55931">
    <property type="entry name" value="Glutamine synthetase/guanido kinase"/>
    <property type="match status" value="1"/>
</dbReference>
<proteinExistence type="inferred from homology"/>